<keyword evidence="7 8" id="KW-0472">Membrane</keyword>
<evidence type="ECO:0000256" key="5">
    <source>
        <dbReference type="ARBA" id="ARBA00022692"/>
    </source>
</evidence>
<sequence>MSTVCTVIEALNRFLWGLPMILGLAGTHIFLTWKTGFVQRRLPLAVRLSVAAENSGAGAGKDGGGLSPFASLSTALASSLGVGNIVGMGTAVALGGPGAVFWCWITGFFGIATTYGEALLSLKFRVRGRDERLVGGPMYVLEYRLHRKVAAIFFAVCGVLASFGIGCAIQVHAIADMLPLPPILTGLTVGLLTCSVIFGGSQAISRVCEKLVPFMTLFYLSGCLMILVANRAFLLPACRLILKCAFAPRAVSGGMVGSGLLLAARYGVARGLFTNEAGMGSAPLAAASARCSDPVRQALVASTATFWDTVVVCLITGLVIVSHFLARDPGLLTSGVAMSGSDFTWRAFSAIPCLGQPVLLFSIVTFAYATILGWSFYGERCLEYLFGTKSFFLYRLCWVLTLVFAPVLRLSLIFEVSDLLNALMALPNLLGLLLLADVIRDETRIYFSGK</sequence>
<keyword evidence="3 8" id="KW-0813">Transport</keyword>
<evidence type="ECO:0000256" key="2">
    <source>
        <dbReference type="ARBA" id="ARBA00009261"/>
    </source>
</evidence>
<feature type="transmembrane region" description="Helical" evidence="8">
    <location>
        <begin position="240"/>
        <end position="263"/>
    </location>
</feature>
<feature type="transmembrane region" description="Helical" evidence="8">
    <location>
        <begin position="211"/>
        <end position="234"/>
    </location>
</feature>
<evidence type="ECO:0000256" key="6">
    <source>
        <dbReference type="ARBA" id="ARBA00022989"/>
    </source>
</evidence>
<feature type="transmembrane region" description="Helical" evidence="8">
    <location>
        <begin position="149"/>
        <end position="174"/>
    </location>
</feature>
<proteinExistence type="inferred from homology"/>
<dbReference type="EMBL" id="JAOQKC010000021">
    <property type="protein sequence ID" value="MCU6697907.1"/>
    <property type="molecule type" value="Genomic_DNA"/>
</dbReference>
<evidence type="ECO:0000256" key="8">
    <source>
        <dbReference type="RuleBase" id="RU363064"/>
    </source>
</evidence>
<feature type="transmembrane region" description="Helical" evidence="8">
    <location>
        <begin position="99"/>
        <end position="122"/>
    </location>
</feature>
<comment type="similarity">
    <text evidence="2 8">Belongs to the alanine or glycine:cation symporter (AGCS) (TC 2.A.25) family.</text>
</comment>
<feature type="transmembrane region" description="Helical" evidence="8">
    <location>
        <begin position="306"/>
        <end position="325"/>
    </location>
</feature>
<feature type="transmembrane region" description="Helical" evidence="8">
    <location>
        <begin position="180"/>
        <end position="199"/>
    </location>
</feature>
<name>A0ABT2RZZ5_9FIRM</name>
<gene>
    <name evidence="9" type="ORF">OCV63_13555</name>
</gene>
<feature type="transmembrane region" description="Helical" evidence="8">
    <location>
        <begin position="14"/>
        <end position="33"/>
    </location>
</feature>
<feature type="transmembrane region" description="Helical" evidence="8">
    <location>
        <begin position="420"/>
        <end position="439"/>
    </location>
</feature>
<evidence type="ECO:0000256" key="1">
    <source>
        <dbReference type="ARBA" id="ARBA00004651"/>
    </source>
</evidence>
<feature type="transmembrane region" description="Helical" evidence="8">
    <location>
        <begin position="345"/>
        <end position="371"/>
    </location>
</feature>
<evidence type="ECO:0000313" key="9">
    <source>
        <dbReference type="EMBL" id="MCU6697907.1"/>
    </source>
</evidence>
<organism evidence="9 10">
    <name type="scientific">Laedolimicola ammoniilytica</name>
    <dbReference type="NCBI Taxonomy" id="2981771"/>
    <lineage>
        <taxon>Bacteria</taxon>
        <taxon>Bacillati</taxon>
        <taxon>Bacillota</taxon>
        <taxon>Clostridia</taxon>
        <taxon>Lachnospirales</taxon>
        <taxon>Lachnospiraceae</taxon>
        <taxon>Laedolimicola</taxon>
    </lineage>
</organism>
<accession>A0ABT2RZZ5</accession>
<evidence type="ECO:0000256" key="4">
    <source>
        <dbReference type="ARBA" id="ARBA00022475"/>
    </source>
</evidence>
<evidence type="ECO:0000313" key="10">
    <source>
        <dbReference type="Proteomes" id="UP001652461"/>
    </source>
</evidence>
<dbReference type="PANTHER" id="PTHR30330:SF3">
    <property type="entry name" value="TRANSCRIPTIONAL REGULATOR, LRP FAMILY"/>
    <property type="match status" value="1"/>
</dbReference>
<keyword evidence="5 8" id="KW-0812">Transmembrane</keyword>
<dbReference type="PRINTS" id="PR00175">
    <property type="entry name" value="NAALASMPORT"/>
</dbReference>
<feature type="transmembrane region" description="Helical" evidence="8">
    <location>
        <begin position="392"/>
        <end position="414"/>
    </location>
</feature>
<dbReference type="Pfam" id="PF01235">
    <property type="entry name" value="Na_Ala_symp"/>
    <property type="match status" value="1"/>
</dbReference>
<keyword evidence="10" id="KW-1185">Reference proteome</keyword>
<keyword evidence="8" id="KW-0769">Symport</keyword>
<dbReference type="RefSeq" id="WP_158364698.1">
    <property type="nucleotide sequence ID" value="NZ_JAOQKC010000021.1"/>
</dbReference>
<comment type="subcellular location">
    <subcellularLocation>
        <location evidence="1 8">Cell membrane</location>
        <topology evidence="1 8">Multi-pass membrane protein</topology>
    </subcellularLocation>
</comment>
<keyword evidence="6 8" id="KW-1133">Transmembrane helix</keyword>
<protein>
    <submittedName>
        <fullName evidence="9">Amino acid carrier protein</fullName>
    </submittedName>
</protein>
<comment type="caution">
    <text evidence="9">The sequence shown here is derived from an EMBL/GenBank/DDBJ whole genome shotgun (WGS) entry which is preliminary data.</text>
</comment>
<dbReference type="InterPro" id="IPR001463">
    <property type="entry name" value="Na/Ala_symport"/>
</dbReference>
<dbReference type="NCBIfam" id="TIGR00835">
    <property type="entry name" value="agcS"/>
    <property type="match status" value="1"/>
</dbReference>
<keyword evidence="4 8" id="KW-1003">Cell membrane</keyword>
<reference evidence="9 10" key="1">
    <citation type="journal article" date="2021" name="ISME Commun">
        <title>Automated analysis of genomic sequences facilitates high-throughput and comprehensive description of bacteria.</title>
        <authorList>
            <person name="Hitch T.C.A."/>
        </authorList>
    </citation>
    <scope>NUCLEOTIDE SEQUENCE [LARGE SCALE GENOMIC DNA]</scope>
    <source>
        <strain evidence="9 10">Sanger_04</strain>
    </source>
</reference>
<evidence type="ECO:0000256" key="7">
    <source>
        <dbReference type="ARBA" id="ARBA00023136"/>
    </source>
</evidence>
<dbReference type="PANTHER" id="PTHR30330">
    <property type="entry name" value="AGSS FAMILY TRANSPORTER, SODIUM-ALANINE"/>
    <property type="match status" value="1"/>
</dbReference>
<dbReference type="Proteomes" id="UP001652461">
    <property type="component" value="Unassembled WGS sequence"/>
</dbReference>
<evidence type="ECO:0000256" key="3">
    <source>
        <dbReference type="ARBA" id="ARBA00022448"/>
    </source>
</evidence>